<proteinExistence type="predicted"/>
<keyword evidence="2" id="KW-1185">Reference proteome</keyword>
<reference evidence="1 2" key="1">
    <citation type="journal article" date="2014" name="PLoS ONE">
        <title>De novo Genome Assembly of the Fungal Plant Pathogen Pyrenophora semeniperda.</title>
        <authorList>
            <person name="Soliai M.M."/>
            <person name="Meyer S.E."/>
            <person name="Udall J.A."/>
            <person name="Elzinga D.E."/>
            <person name="Hermansen R.A."/>
            <person name="Bodily P.M."/>
            <person name="Hart A.A."/>
            <person name="Coleman C.E."/>
        </authorList>
    </citation>
    <scope>NUCLEOTIDE SEQUENCE [LARGE SCALE GENOMIC DNA]</scope>
    <source>
        <strain evidence="1 2">CCB06</strain>
        <tissue evidence="1">Mycelium</tissue>
    </source>
</reference>
<dbReference type="Proteomes" id="UP000265663">
    <property type="component" value="Unassembled WGS sequence"/>
</dbReference>
<dbReference type="AlphaFoldDB" id="A0A3M7MGD3"/>
<name>A0A3M7MGD3_9PLEO</name>
<gene>
    <name evidence="1" type="ORF">GMOD_00009329</name>
</gene>
<protein>
    <submittedName>
        <fullName evidence="1">Transposase</fullName>
    </submittedName>
</protein>
<dbReference type="OrthoDB" id="3923740at2759"/>
<organism evidence="1 2">
    <name type="scientific">Pyrenophora seminiperda CCB06</name>
    <dbReference type="NCBI Taxonomy" id="1302712"/>
    <lineage>
        <taxon>Eukaryota</taxon>
        <taxon>Fungi</taxon>
        <taxon>Dikarya</taxon>
        <taxon>Ascomycota</taxon>
        <taxon>Pezizomycotina</taxon>
        <taxon>Dothideomycetes</taxon>
        <taxon>Pleosporomycetidae</taxon>
        <taxon>Pleosporales</taxon>
        <taxon>Pleosporineae</taxon>
        <taxon>Pleosporaceae</taxon>
        <taxon>Pyrenophora</taxon>
    </lineage>
</organism>
<accession>A0A3M7MGD3</accession>
<sequence length="187" mass="21313">MVGSSELGPTQLNVNHQLNVNSATPYYFDSIFLYNNISQRFRTYAQIKERIKVAIAELDNSIYANIRAAADSNHKDTLKAYITRCDALHIPPLIPQLISAAQRILNLEYLDTNTVEVYERYFTTLKRVINKYAIQPRDLYNIDKIGIYIGLLSNINREAITVVETIATNSLVLALFIILKGKVYLLK</sequence>
<dbReference type="EMBL" id="KE747841">
    <property type="protein sequence ID" value="RMZ73591.1"/>
    <property type="molecule type" value="Genomic_DNA"/>
</dbReference>
<evidence type="ECO:0000313" key="1">
    <source>
        <dbReference type="EMBL" id="RMZ73591.1"/>
    </source>
</evidence>
<evidence type="ECO:0000313" key="2">
    <source>
        <dbReference type="Proteomes" id="UP000265663"/>
    </source>
</evidence>